<reference evidence="1" key="1">
    <citation type="submission" date="2021-04" db="EMBL/GenBank/DDBJ databases">
        <title>Genome sequence of Woronichinia naegeliana from Washington state freshwater lake bloom.</title>
        <authorList>
            <person name="Dreher T.W."/>
        </authorList>
    </citation>
    <scope>NUCLEOTIDE SEQUENCE</scope>
    <source>
        <strain evidence="1">WA131</strain>
    </source>
</reference>
<gene>
    <name evidence="1" type="ORF">KA717_02755</name>
</gene>
<evidence type="ECO:0000313" key="1">
    <source>
        <dbReference type="EMBL" id="UXE61871.1"/>
    </source>
</evidence>
<organism evidence="1">
    <name type="scientific">Woronichinia naegeliana WA131</name>
    <dbReference type="NCBI Taxonomy" id="2824559"/>
    <lineage>
        <taxon>Bacteria</taxon>
        <taxon>Bacillati</taxon>
        <taxon>Cyanobacteriota</taxon>
        <taxon>Cyanophyceae</taxon>
        <taxon>Synechococcales</taxon>
        <taxon>Coelosphaeriaceae</taxon>
        <taxon>Woronichinia</taxon>
    </lineage>
</organism>
<name>A0A977PWA1_9CYAN</name>
<dbReference type="AlphaFoldDB" id="A0A977PWA1"/>
<protein>
    <submittedName>
        <fullName evidence="1">DUF29 domain-containing protein</fullName>
    </submittedName>
</protein>
<dbReference type="KEGG" id="wna:KA717_02755"/>
<dbReference type="EMBL" id="CP073041">
    <property type="protein sequence ID" value="UXE61871.1"/>
    <property type="molecule type" value="Genomic_DNA"/>
</dbReference>
<dbReference type="Pfam" id="PF01724">
    <property type="entry name" value="DUF29"/>
    <property type="match status" value="1"/>
</dbReference>
<proteinExistence type="predicted"/>
<accession>A0A977PWA1</accession>
<dbReference type="Proteomes" id="UP001065613">
    <property type="component" value="Chromosome"/>
</dbReference>
<dbReference type="InterPro" id="IPR002636">
    <property type="entry name" value="DUF29"/>
</dbReference>
<sequence length="149" mass="17818">MAPSTIILSSYEQDYLLWIEETVDQLRSKNFDRLDVENLIEEVLDLGRSQKRELKSRLGELLEHLLKRIYVTMPDCYRGWVESIIKQRKALKDLLADSPSLKPYFLEVFDSSYQYALDIVRNSYPQFCFPEQWPLEQDIDALLTFRFWE</sequence>
<dbReference type="Gene3D" id="1.20.1220.20">
    <property type="entry name" value="Uncharcterised protein PF01724"/>
    <property type="match status" value="1"/>
</dbReference>
<dbReference type="PANTHER" id="PTHR34235">
    <property type="entry name" value="SLR1203 PROTEIN-RELATED"/>
    <property type="match status" value="1"/>
</dbReference>